<sequence length="115" mass="12143">MRDILRMAHWDLPLPHTHMRSTPNAGPSEDAAPRRAAQPGVFAVHLVKLAMALSAVVLSPASARSGHNRTSSDATSRNASPIATTAPRPKTVARRTHPSTLTDTVAATVKNPTPA</sequence>
<protein>
    <submittedName>
        <fullName evidence="2">Uncharacterized protein</fullName>
    </submittedName>
</protein>
<evidence type="ECO:0000256" key="1">
    <source>
        <dbReference type="SAM" id="MobiDB-lite"/>
    </source>
</evidence>
<feature type="compositionally biased region" description="Polar residues" evidence="1">
    <location>
        <begin position="68"/>
        <end position="83"/>
    </location>
</feature>
<evidence type="ECO:0000313" key="3">
    <source>
        <dbReference type="Proteomes" id="UP000054270"/>
    </source>
</evidence>
<reference evidence="3" key="1">
    <citation type="submission" date="2014-04" db="EMBL/GenBank/DDBJ databases">
        <title>Evolutionary Origins and Diversification of the Mycorrhizal Mutualists.</title>
        <authorList>
            <consortium name="DOE Joint Genome Institute"/>
            <consortium name="Mycorrhizal Genomics Consortium"/>
            <person name="Kohler A."/>
            <person name="Kuo A."/>
            <person name="Nagy L.G."/>
            <person name="Floudas D."/>
            <person name="Copeland A."/>
            <person name="Barry K.W."/>
            <person name="Cichocki N."/>
            <person name="Veneault-Fourrey C."/>
            <person name="LaButti K."/>
            <person name="Lindquist E.A."/>
            <person name="Lipzen A."/>
            <person name="Lundell T."/>
            <person name="Morin E."/>
            <person name="Murat C."/>
            <person name="Riley R."/>
            <person name="Ohm R."/>
            <person name="Sun H."/>
            <person name="Tunlid A."/>
            <person name="Henrissat B."/>
            <person name="Grigoriev I.V."/>
            <person name="Hibbett D.S."/>
            <person name="Martin F."/>
        </authorList>
    </citation>
    <scope>NUCLEOTIDE SEQUENCE [LARGE SCALE GENOMIC DNA]</scope>
    <source>
        <strain evidence="3">FD-334 SS-4</strain>
    </source>
</reference>
<gene>
    <name evidence="2" type="ORF">HYPSUDRAFT_207512</name>
</gene>
<name>A0A0D2LY84_HYPSF</name>
<accession>A0A0D2LY84</accession>
<feature type="region of interest" description="Disordered" evidence="1">
    <location>
        <begin position="13"/>
        <end position="36"/>
    </location>
</feature>
<evidence type="ECO:0000313" key="2">
    <source>
        <dbReference type="EMBL" id="KJA15838.1"/>
    </source>
</evidence>
<dbReference type="Proteomes" id="UP000054270">
    <property type="component" value="Unassembled WGS sequence"/>
</dbReference>
<organism evidence="2 3">
    <name type="scientific">Hypholoma sublateritium (strain FD-334 SS-4)</name>
    <dbReference type="NCBI Taxonomy" id="945553"/>
    <lineage>
        <taxon>Eukaryota</taxon>
        <taxon>Fungi</taxon>
        <taxon>Dikarya</taxon>
        <taxon>Basidiomycota</taxon>
        <taxon>Agaricomycotina</taxon>
        <taxon>Agaricomycetes</taxon>
        <taxon>Agaricomycetidae</taxon>
        <taxon>Agaricales</taxon>
        <taxon>Agaricineae</taxon>
        <taxon>Strophariaceae</taxon>
        <taxon>Hypholoma</taxon>
    </lineage>
</organism>
<dbReference type="EMBL" id="KN817633">
    <property type="protein sequence ID" value="KJA15838.1"/>
    <property type="molecule type" value="Genomic_DNA"/>
</dbReference>
<proteinExistence type="predicted"/>
<keyword evidence="3" id="KW-1185">Reference proteome</keyword>
<dbReference type="AlphaFoldDB" id="A0A0D2LY84"/>
<feature type="region of interest" description="Disordered" evidence="1">
    <location>
        <begin position="60"/>
        <end position="115"/>
    </location>
</feature>